<sequence>MLASFSIPSWMRTGAEGLSPTGRAASVLAIWTGLGVAVAWLPVLETVWQFVGLALLVLAGGDLLLLRAIPSPGLSRRVGRALPQGVWSPVRLQVENGGKAVLRLRLHDLHPSEFAVQGLPRNLRLQPSARATLEYRLRPHRRGDFPMPGCDLALWSPLGLWRQRRTLALPDRLRVFPNFSEISRYTLLATHDQLAQLGVRRVQRRGVGAEFHQLREYRQGDGLRQVDWKATSRMRKLISREYEDARDQRLVFLLDCGRRMRHQDAGRGHLDEALNALLLLAYVAVRQGDAVGLMTYGGVRRWFAPRKEPSTVNRLLEAVYDLQPTLEASDPYSAARELFQAVPRRALVVIVTNSRDEDQGELEQAAALLRRRHLVVVADLRESVLDRSLERPIRDLKDALRFHSVQDWLGERSRHQERLRHIGVQALDLLPSQLPIALVNRYLAIKRSGAL</sequence>
<dbReference type="PANTHER" id="PTHR33608">
    <property type="entry name" value="BLL2464 PROTEIN"/>
    <property type="match status" value="1"/>
</dbReference>
<dbReference type="Proteomes" id="UP001597337">
    <property type="component" value="Unassembled WGS sequence"/>
</dbReference>
<comment type="caution">
    <text evidence="3">The sequence shown here is derived from an EMBL/GenBank/DDBJ whole genome shotgun (WGS) entry which is preliminary data.</text>
</comment>
<dbReference type="Gene3D" id="3.40.50.410">
    <property type="entry name" value="von Willebrand factor, type A domain"/>
    <property type="match status" value="1"/>
</dbReference>
<dbReference type="InterPro" id="IPR002881">
    <property type="entry name" value="DUF58"/>
</dbReference>
<dbReference type="Pfam" id="PF01882">
    <property type="entry name" value="DUF58"/>
    <property type="match status" value="1"/>
</dbReference>
<gene>
    <name evidence="3" type="ORF">ACFSJC_11105</name>
</gene>
<evidence type="ECO:0000259" key="2">
    <source>
        <dbReference type="Pfam" id="PF01882"/>
    </source>
</evidence>
<proteinExistence type="predicted"/>
<evidence type="ECO:0000256" key="1">
    <source>
        <dbReference type="SAM" id="Phobius"/>
    </source>
</evidence>
<keyword evidence="1" id="KW-1133">Transmembrane helix</keyword>
<name>A0ABW4Y8M6_9GAMM</name>
<dbReference type="RefSeq" id="WP_386026622.1">
    <property type="nucleotide sequence ID" value="NZ_JBHUHX010000024.1"/>
</dbReference>
<reference evidence="4" key="1">
    <citation type="journal article" date="2019" name="Int. J. Syst. Evol. Microbiol.">
        <title>The Global Catalogue of Microorganisms (GCM) 10K type strain sequencing project: providing services to taxonomists for standard genome sequencing and annotation.</title>
        <authorList>
            <consortium name="The Broad Institute Genomics Platform"/>
            <consortium name="The Broad Institute Genome Sequencing Center for Infectious Disease"/>
            <person name="Wu L."/>
            <person name="Ma J."/>
        </authorList>
    </citation>
    <scope>NUCLEOTIDE SEQUENCE [LARGE SCALE GENOMIC DNA]</scope>
    <source>
        <strain evidence="4">KACC 12597</strain>
    </source>
</reference>
<accession>A0ABW4Y8M6</accession>
<dbReference type="InterPro" id="IPR036465">
    <property type="entry name" value="vWFA_dom_sf"/>
</dbReference>
<keyword evidence="1" id="KW-0812">Transmembrane</keyword>
<dbReference type="SUPFAM" id="SSF53300">
    <property type="entry name" value="vWA-like"/>
    <property type="match status" value="1"/>
</dbReference>
<feature type="transmembrane region" description="Helical" evidence="1">
    <location>
        <begin position="21"/>
        <end position="41"/>
    </location>
</feature>
<protein>
    <submittedName>
        <fullName evidence="3">DUF58 domain-containing protein</fullName>
    </submittedName>
</protein>
<dbReference type="EMBL" id="JBHUHX010000024">
    <property type="protein sequence ID" value="MFD2112389.1"/>
    <property type="molecule type" value="Genomic_DNA"/>
</dbReference>
<feature type="transmembrane region" description="Helical" evidence="1">
    <location>
        <begin position="47"/>
        <end position="66"/>
    </location>
</feature>
<evidence type="ECO:0000313" key="3">
    <source>
        <dbReference type="EMBL" id="MFD2112389.1"/>
    </source>
</evidence>
<evidence type="ECO:0000313" key="4">
    <source>
        <dbReference type="Proteomes" id="UP001597337"/>
    </source>
</evidence>
<keyword evidence="1" id="KW-0472">Membrane</keyword>
<feature type="domain" description="DUF58" evidence="2">
    <location>
        <begin position="214"/>
        <end position="385"/>
    </location>
</feature>
<organism evidence="3 4">
    <name type="scientific">Thiorhodococcus fuscus</name>
    <dbReference type="NCBI Taxonomy" id="527200"/>
    <lineage>
        <taxon>Bacteria</taxon>
        <taxon>Pseudomonadati</taxon>
        <taxon>Pseudomonadota</taxon>
        <taxon>Gammaproteobacteria</taxon>
        <taxon>Chromatiales</taxon>
        <taxon>Chromatiaceae</taxon>
        <taxon>Thiorhodococcus</taxon>
    </lineage>
</organism>
<dbReference type="PANTHER" id="PTHR33608:SF3">
    <property type="entry name" value="SLR2013 PROTEIN"/>
    <property type="match status" value="1"/>
</dbReference>
<keyword evidence="4" id="KW-1185">Reference proteome</keyword>